<dbReference type="Gene3D" id="4.10.400.10">
    <property type="entry name" value="Low-density Lipoprotein Receptor"/>
    <property type="match status" value="2"/>
</dbReference>
<protein>
    <submittedName>
        <fullName evidence="3">Uncharacterized protein</fullName>
    </submittedName>
</protein>
<dbReference type="PROSITE" id="PS50068">
    <property type="entry name" value="LDLRA_2"/>
    <property type="match status" value="1"/>
</dbReference>
<dbReference type="InterPro" id="IPR036055">
    <property type="entry name" value="LDL_receptor-like_sf"/>
</dbReference>
<keyword evidence="1" id="KW-1015">Disulfide bond</keyword>
<dbReference type="GO" id="GO:0016324">
    <property type="term" value="C:apical plasma membrane"/>
    <property type="evidence" value="ECO:0007669"/>
    <property type="project" value="TreeGrafter"/>
</dbReference>
<evidence type="ECO:0000256" key="1">
    <source>
        <dbReference type="ARBA" id="ARBA00023157"/>
    </source>
</evidence>
<dbReference type="SMART" id="SM00192">
    <property type="entry name" value="LDLa"/>
    <property type="match status" value="2"/>
</dbReference>
<evidence type="ECO:0000313" key="3">
    <source>
        <dbReference type="EMBL" id="GIY65931.1"/>
    </source>
</evidence>
<dbReference type="Pfam" id="PF00057">
    <property type="entry name" value="Ldl_recept_a"/>
    <property type="match status" value="1"/>
</dbReference>
<dbReference type="Proteomes" id="UP001054945">
    <property type="component" value="Unassembled WGS sequence"/>
</dbReference>
<dbReference type="InterPro" id="IPR051221">
    <property type="entry name" value="LDLR-related"/>
</dbReference>
<sequence length="229" mass="25643">MSGGPLQMRKSALCIPLGWVCDGEVDCNTTKVNDASDEDPSRCRKDHPCPKNYFRCNDGITCKKLSKLCDGNNDCPDFSDEGSFCRNKSMCSGNKCTYGCKPNPKGPTCFCGEGKEPVGNECMSVEDNKCEDEDLCDQICSKRAILPIFSTFFEWLTHRNNSVVKVPEKSPLDFDHRNETICWAVTGGNSSGLECCKSFNFSVQWRLQLPQLYAQSSDLYLHFTTFINI</sequence>
<gene>
    <name evidence="3" type="ORF">CEXT_397601</name>
</gene>
<evidence type="ECO:0000256" key="2">
    <source>
        <dbReference type="PROSITE-ProRule" id="PRU00124"/>
    </source>
</evidence>
<dbReference type="GO" id="GO:0043235">
    <property type="term" value="C:receptor complex"/>
    <property type="evidence" value="ECO:0007669"/>
    <property type="project" value="TreeGrafter"/>
</dbReference>
<keyword evidence="4" id="KW-1185">Reference proteome</keyword>
<dbReference type="PANTHER" id="PTHR22722">
    <property type="entry name" value="LOW-DENSITY LIPOPROTEIN RECEPTOR-RELATED PROTEIN 2-RELATED"/>
    <property type="match status" value="1"/>
</dbReference>
<dbReference type="GO" id="GO:0042562">
    <property type="term" value="F:hormone binding"/>
    <property type="evidence" value="ECO:0007669"/>
    <property type="project" value="TreeGrafter"/>
</dbReference>
<name>A0AAV4V6J6_CAEEX</name>
<evidence type="ECO:0000313" key="4">
    <source>
        <dbReference type="Proteomes" id="UP001054945"/>
    </source>
</evidence>
<dbReference type="GO" id="GO:0006898">
    <property type="term" value="P:receptor-mediated endocytosis"/>
    <property type="evidence" value="ECO:0007669"/>
    <property type="project" value="TreeGrafter"/>
</dbReference>
<dbReference type="EMBL" id="BPLR01014050">
    <property type="protein sequence ID" value="GIY65931.1"/>
    <property type="molecule type" value="Genomic_DNA"/>
</dbReference>
<organism evidence="3 4">
    <name type="scientific">Caerostris extrusa</name>
    <name type="common">Bark spider</name>
    <name type="synonym">Caerostris bankana</name>
    <dbReference type="NCBI Taxonomy" id="172846"/>
    <lineage>
        <taxon>Eukaryota</taxon>
        <taxon>Metazoa</taxon>
        <taxon>Ecdysozoa</taxon>
        <taxon>Arthropoda</taxon>
        <taxon>Chelicerata</taxon>
        <taxon>Arachnida</taxon>
        <taxon>Araneae</taxon>
        <taxon>Araneomorphae</taxon>
        <taxon>Entelegynae</taxon>
        <taxon>Araneoidea</taxon>
        <taxon>Araneidae</taxon>
        <taxon>Caerostris</taxon>
    </lineage>
</organism>
<accession>A0AAV4V6J6</accession>
<reference evidence="3 4" key="1">
    <citation type="submission" date="2021-06" db="EMBL/GenBank/DDBJ databases">
        <title>Caerostris extrusa draft genome.</title>
        <authorList>
            <person name="Kono N."/>
            <person name="Arakawa K."/>
        </authorList>
    </citation>
    <scope>NUCLEOTIDE SEQUENCE [LARGE SCALE GENOMIC DNA]</scope>
</reference>
<dbReference type="InterPro" id="IPR002172">
    <property type="entry name" value="LDrepeatLR_classA_rpt"/>
</dbReference>
<comment type="caution">
    <text evidence="3">The sequence shown here is derived from an EMBL/GenBank/DDBJ whole genome shotgun (WGS) entry which is preliminary data.</text>
</comment>
<dbReference type="PANTHER" id="PTHR22722:SF14">
    <property type="entry name" value="MEGALIN, ISOFORM A"/>
    <property type="match status" value="1"/>
</dbReference>
<proteinExistence type="predicted"/>
<dbReference type="SUPFAM" id="SSF57424">
    <property type="entry name" value="LDL receptor-like module"/>
    <property type="match status" value="1"/>
</dbReference>
<dbReference type="CDD" id="cd00112">
    <property type="entry name" value="LDLa"/>
    <property type="match status" value="1"/>
</dbReference>
<dbReference type="AlphaFoldDB" id="A0AAV4V6J6"/>
<dbReference type="PRINTS" id="PR00261">
    <property type="entry name" value="LDLRECEPTOR"/>
</dbReference>
<comment type="caution">
    <text evidence="2">Lacks conserved residue(s) required for the propagation of feature annotation.</text>
</comment>